<dbReference type="InterPro" id="IPR050493">
    <property type="entry name" value="FAD-dep_Monooxygenase_BioMet"/>
</dbReference>
<dbReference type="PANTHER" id="PTHR13789">
    <property type="entry name" value="MONOOXYGENASE"/>
    <property type="match status" value="1"/>
</dbReference>
<gene>
    <name evidence="7" type="ORF">E0L32_012231</name>
</gene>
<dbReference type="InterPro" id="IPR002938">
    <property type="entry name" value="FAD-bd"/>
</dbReference>
<proteinExistence type="inferred from homology"/>
<dbReference type="InParanoid" id="A0A507BCN6"/>
<dbReference type="SUPFAM" id="SSF54373">
    <property type="entry name" value="FAD-linked reductases, C-terminal domain"/>
    <property type="match status" value="1"/>
</dbReference>
<keyword evidence="5" id="KW-0503">Monooxygenase</keyword>
<dbReference type="OrthoDB" id="16820at2759"/>
<organism evidence="7 8">
    <name type="scientific">Thyridium curvatum</name>
    <dbReference type="NCBI Taxonomy" id="1093900"/>
    <lineage>
        <taxon>Eukaryota</taxon>
        <taxon>Fungi</taxon>
        <taxon>Dikarya</taxon>
        <taxon>Ascomycota</taxon>
        <taxon>Pezizomycotina</taxon>
        <taxon>Sordariomycetes</taxon>
        <taxon>Sordariomycetidae</taxon>
        <taxon>Thyridiales</taxon>
        <taxon>Thyridiaceae</taxon>
        <taxon>Thyridium</taxon>
    </lineage>
</organism>
<dbReference type="STRING" id="1093900.A0A507BCN6"/>
<evidence type="ECO:0000256" key="4">
    <source>
        <dbReference type="ARBA" id="ARBA00023002"/>
    </source>
</evidence>
<evidence type="ECO:0000313" key="8">
    <source>
        <dbReference type="Proteomes" id="UP000319257"/>
    </source>
</evidence>
<evidence type="ECO:0000313" key="7">
    <source>
        <dbReference type="EMBL" id="TPX17293.1"/>
    </source>
</evidence>
<dbReference type="PANTHER" id="PTHR13789:SF147">
    <property type="entry name" value="PUTATIVE (AFU_ORTHOLOGUE AFUA_2G01950)-RELATED"/>
    <property type="match status" value="1"/>
</dbReference>
<dbReference type="Proteomes" id="UP000319257">
    <property type="component" value="Unassembled WGS sequence"/>
</dbReference>
<dbReference type="EMBL" id="SKBQ01000146">
    <property type="protein sequence ID" value="TPX17293.1"/>
    <property type="molecule type" value="Genomic_DNA"/>
</dbReference>
<keyword evidence="8" id="KW-1185">Reference proteome</keyword>
<dbReference type="PRINTS" id="PR00420">
    <property type="entry name" value="RNGMNOXGNASE"/>
</dbReference>
<keyword evidence="4" id="KW-0560">Oxidoreductase</keyword>
<evidence type="ECO:0000259" key="6">
    <source>
        <dbReference type="Pfam" id="PF01494"/>
    </source>
</evidence>
<feature type="domain" description="FAD-binding" evidence="6">
    <location>
        <begin position="4"/>
        <end position="166"/>
    </location>
</feature>
<dbReference type="Gene3D" id="3.50.50.60">
    <property type="entry name" value="FAD/NAD(P)-binding domain"/>
    <property type="match status" value="1"/>
</dbReference>
<evidence type="ECO:0000256" key="1">
    <source>
        <dbReference type="ARBA" id="ARBA00007992"/>
    </source>
</evidence>
<evidence type="ECO:0000256" key="3">
    <source>
        <dbReference type="ARBA" id="ARBA00022827"/>
    </source>
</evidence>
<dbReference type="AlphaFoldDB" id="A0A507BCN6"/>
<dbReference type="GO" id="GO:0071949">
    <property type="term" value="F:FAD binding"/>
    <property type="evidence" value="ECO:0007669"/>
    <property type="project" value="InterPro"/>
</dbReference>
<dbReference type="RefSeq" id="XP_030999004.1">
    <property type="nucleotide sequence ID" value="XM_031135049.1"/>
</dbReference>
<dbReference type="GO" id="GO:0004497">
    <property type="term" value="F:monooxygenase activity"/>
    <property type="evidence" value="ECO:0007669"/>
    <property type="project" value="UniProtKB-KW"/>
</dbReference>
<dbReference type="GeneID" id="41979678"/>
<dbReference type="InterPro" id="IPR036188">
    <property type="entry name" value="FAD/NAD-bd_sf"/>
</dbReference>
<evidence type="ECO:0000256" key="2">
    <source>
        <dbReference type="ARBA" id="ARBA00022630"/>
    </source>
</evidence>
<name>A0A507BCN6_9PEZI</name>
<keyword evidence="2" id="KW-0285">Flavoprotein</keyword>
<sequence length="414" mass="45493">MHSIDVLVVGAGLGGLAAALALKMAGHSVTIVDAAPEFSKAGAGIHVSPNASRLLRRWGVDIGGLRNTCDGFRFIRYADGKPIAWVPFDSTADADGARYHIVHRADLHGALLDAARKVGCTILTGKRVVDYDFSVPEARTVDGSTFGADLIVVADGMRSIARPLLTSAPDAPRDIGDVAYRITIPADKLQTDPELSALVRDPCVTFWCGPGAHMVGHPVRDGIEYNIMICARSRDSAPGLSWVVEGGNGELLDRFSRWEPRVQKLCGMADKFLKWRLCDVPDVPIWVHGSRRACLLGDACHPMLPYLAQGAAMAFEDAAVLKQCLASEKDLASALSLYEQTRMPRVNYMQEETREHQYVWHIEDGWRQALRDGQMAKNAAENPVFWGDERRRHWLFDHDAELVGREGSTWKEGA</sequence>
<comment type="similarity">
    <text evidence="1">Belongs to the paxM FAD-dependent monooxygenase family.</text>
</comment>
<dbReference type="Pfam" id="PF01494">
    <property type="entry name" value="FAD_binding_3"/>
    <property type="match status" value="1"/>
</dbReference>
<dbReference type="SUPFAM" id="SSF51905">
    <property type="entry name" value="FAD/NAD(P)-binding domain"/>
    <property type="match status" value="1"/>
</dbReference>
<evidence type="ECO:0000256" key="5">
    <source>
        <dbReference type="ARBA" id="ARBA00023033"/>
    </source>
</evidence>
<reference evidence="7 8" key="1">
    <citation type="submission" date="2019-06" db="EMBL/GenBank/DDBJ databases">
        <title>Draft genome sequence of the filamentous fungus Phialemoniopsis curvata isolated from diesel fuel.</title>
        <authorList>
            <person name="Varaljay V.A."/>
            <person name="Lyon W.J."/>
            <person name="Crouch A.L."/>
            <person name="Drake C.E."/>
            <person name="Hollomon J.M."/>
            <person name="Nadeau L.J."/>
            <person name="Nunn H.S."/>
            <person name="Stevenson B.S."/>
            <person name="Bojanowski C.L."/>
            <person name="Crookes-Goodson W.J."/>
        </authorList>
    </citation>
    <scope>NUCLEOTIDE SEQUENCE [LARGE SCALE GENOMIC DNA]</scope>
    <source>
        <strain evidence="7 8">D216</strain>
    </source>
</reference>
<keyword evidence="3" id="KW-0274">FAD</keyword>
<protein>
    <recommendedName>
        <fullName evidence="6">FAD-binding domain-containing protein</fullName>
    </recommendedName>
</protein>
<comment type="caution">
    <text evidence="7">The sequence shown here is derived from an EMBL/GenBank/DDBJ whole genome shotgun (WGS) entry which is preliminary data.</text>
</comment>
<accession>A0A507BCN6</accession>